<feature type="compositionally biased region" description="Polar residues" evidence="3">
    <location>
        <begin position="332"/>
        <end position="341"/>
    </location>
</feature>
<dbReference type="STRING" id="441959.B8M775"/>
<dbReference type="Pfam" id="PF00076">
    <property type="entry name" value="RRM_1"/>
    <property type="match status" value="1"/>
</dbReference>
<dbReference type="SMART" id="SM00360">
    <property type="entry name" value="RRM"/>
    <property type="match status" value="1"/>
</dbReference>
<feature type="compositionally biased region" description="Polar residues" evidence="3">
    <location>
        <begin position="269"/>
        <end position="286"/>
    </location>
</feature>
<dbReference type="InParanoid" id="B8M775"/>
<dbReference type="OMA" id="PDGGRQM"/>
<dbReference type="InterPro" id="IPR052462">
    <property type="entry name" value="SLIRP/GR-RBP-like"/>
</dbReference>
<feature type="compositionally biased region" description="Basic and acidic residues" evidence="3">
    <location>
        <begin position="164"/>
        <end position="180"/>
    </location>
</feature>
<evidence type="ECO:0000313" key="5">
    <source>
        <dbReference type="EMBL" id="EED20295.1"/>
    </source>
</evidence>
<feature type="domain" description="RRM" evidence="4">
    <location>
        <begin position="700"/>
        <end position="778"/>
    </location>
</feature>
<feature type="region of interest" description="Disordered" evidence="3">
    <location>
        <begin position="145"/>
        <end position="207"/>
    </location>
</feature>
<feature type="compositionally biased region" description="Polar residues" evidence="3">
    <location>
        <begin position="940"/>
        <end position="952"/>
    </location>
</feature>
<dbReference type="InterPro" id="IPR012677">
    <property type="entry name" value="Nucleotide-bd_a/b_plait_sf"/>
</dbReference>
<dbReference type="PROSITE" id="PS50102">
    <property type="entry name" value="RRM"/>
    <property type="match status" value="1"/>
</dbReference>
<feature type="compositionally biased region" description="Basic and acidic residues" evidence="3">
    <location>
        <begin position="922"/>
        <end position="939"/>
    </location>
</feature>
<dbReference type="InterPro" id="IPR000504">
    <property type="entry name" value="RRM_dom"/>
</dbReference>
<feature type="compositionally biased region" description="Polar residues" evidence="3">
    <location>
        <begin position="145"/>
        <end position="163"/>
    </location>
</feature>
<dbReference type="eggNOG" id="ENOG502QQEE">
    <property type="taxonomic scope" value="Eukaryota"/>
</dbReference>
<feature type="region of interest" description="Disordered" evidence="3">
    <location>
        <begin position="830"/>
        <end position="853"/>
    </location>
</feature>
<dbReference type="EMBL" id="EQ962654">
    <property type="protein sequence ID" value="EED20295.1"/>
    <property type="molecule type" value="Genomic_DNA"/>
</dbReference>
<reference evidence="6" key="1">
    <citation type="journal article" date="2015" name="Genome Announc.">
        <title>Genome sequence of the AIDS-associated pathogen Penicillium marneffei (ATCC18224) and its near taxonomic relative Talaromyces stipitatus (ATCC10500).</title>
        <authorList>
            <person name="Nierman W.C."/>
            <person name="Fedorova-Abrams N.D."/>
            <person name="Andrianopoulos A."/>
        </authorList>
    </citation>
    <scope>NUCLEOTIDE SEQUENCE [LARGE SCALE GENOMIC DNA]</scope>
    <source>
        <strain evidence="6">ATCC 10500 / CBS 375.48 / QM 6759 / NRRL 1006</strain>
    </source>
</reference>
<evidence type="ECO:0000313" key="6">
    <source>
        <dbReference type="Proteomes" id="UP000001745"/>
    </source>
</evidence>
<dbReference type="Proteomes" id="UP000001745">
    <property type="component" value="Unassembled WGS sequence"/>
</dbReference>
<feature type="region of interest" description="Disordered" evidence="3">
    <location>
        <begin position="906"/>
        <end position="972"/>
    </location>
</feature>
<feature type="region of interest" description="Disordered" evidence="3">
    <location>
        <begin position="492"/>
        <end position="518"/>
    </location>
</feature>
<dbReference type="AlphaFoldDB" id="B8M775"/>
<sequence length="1087" mass="119430">MADIVLKPFQIRNLHFYPAEENLYDSSTESIVSNSPADDTQARPSSLIHLSAGEYDKIINDHPNGTLTYIDDDDGDIITVGSSFELEQRLDEPTPYTAVTSSNQTEPTPIHLFDIRRRRSIIKLWKDIEKRSELHWDFKAPEQTTTEFMDSSKPSEAGTSLHSRGLDSNESTDLRKRWLDACRPPRLQSQETEKEVPSPISQDVESSTPTIMSLSAITEEGRRQAEEAGSRIRGIWDLNNTAASQAAPDFIRNQPNPWAVLVEPVLESKSNSHTTESSTKLPSQASKLHEGPLPDSQSSSSKTEAESQPLLSAFEAEMAKILENAQGRVNEAGSSSTAQEPQTHRLGSVEPTWPVNLMTGILQTVAGGIENLGSELKTKIPEVERHLVNAQRAIPEDLGPKLQTALTVVESQIQNLTQIIQHASDASGEAAERVRQADLRATEEVLNGLGDMAHEFEDFGKTLFAAFEAEFGQQNSSSETNSTNATIAREGENIAQSQTREEKVAVVTRPLDQSTEAAAEAPLDTTSATAYQHTPPPPPAALLPSHLRESLLSEIRNSAVQNNQPRAVSPLQQQMPELSPNMRDSLLSEIRSRPTLRDSSPSEAGSSPIQTNQPQEAYPIEKHDNINPLFVNWPNRPAFVLPSKPAATQPPSVLTVTRPPVPPKTVNDKPTEFLCSLQDDTQPAVHSETKEPEQVDDTSKTLFMGNIGFEVTERVIEEVFSSQSFPTKVHLPIDSSTGKHAGFGYANFTSVSSAKAALARFQGVVIDGHSLNLELCDNSPIGDLQTQTPVNQSRLSNLYTSSAGGVGERRPPVTSGDNLPSVFSGNARSIMPHSNRPGYPHSSLTPQDHPEETPEFAARYPSLLPAFKSQEHPLTAPARSMTFSPSSEIARFPPISQIDAHLLAETSQSRTGPHRASTLPWEESRTKGEEHRRMREPRRVSSTINRRSLAQPPTQPDSAHALRRRATEANSLRHRTYGNPFREQRPVSLYDRPTGPIPGSFPADDTPMPATNNDEHNAGDRGFQYAMQQSLIDQCVDDLLSLGYGTVVDGGRDRLRIIAEAANSQVADAIDMIEEERTAYERYTPNA</sequence>
<dbReference type="PANTHER" id="PTHR48027">
    <property type="entry name" value="HETEROGENEOUS NUCLEAR RIBONUCLEOPROTEIN 87F-RELATED"/>
    <property type="match status" value="1"/>
</dbReference>
<dbReference type="SUPFAM" id="SSF54928">
    <property type="entry name" value="RNA-binding domain, RBD"/>
    <property type="match status" value="1"/>
</dbReference>
<evidence type="ECO:0000256" key="3">
    <source>
        <dbReference type="SAM" id="MobiDB-lite"/>
    </source>
</evidence>
<dbReference type="GO" id="GO:0003723">
    <property type="term" value="F:RNA binding"/>
    <property type="evidence" value="ECO:0007669"/>
    <property type="project" value="UniProtKB-UniRule"/>
</dbReference>
<feature type="region of interest" description="Disordered" evidence="3">
    <location>
        <begin position="593"/>
        <end position="612"/>
    </location>
</feature>
<dbReference type="RefSeq" id="XP_002480729.1">
    <property type="nucleotide sequence ID" value="XM_002480684.1"/>
</dbReference>
<accession>B8M775</accession>
<keyword evidence="6" id="KW-1185">Reference proteome</keyword>
<protein>
    <submittedName>
        <fullName evidence="5">RNA binding protein, putative</fullName>
    </submittedName>
</protein>
<proteinExistence type="predicted"/>
<dbReference type="Gene3D" id="3.30.70.330">
    <property type="match status" value="1"/>
</dbReference>
<evidence type="ECO:0000259" key="4">
    <source>
        <dbReference type="PROSITE" id="PS50102"/>
    </source>
</evidence>
<feature type="region of interest" description="Disordered" evidence="3">
    <location>
        <begin position="269"/>
        <end position="308"/>
    </location>
</feature>
<dbReference type="CDD" id="cd00590">
    <property type="entry name" value="RRM_SF"/>
    <property type="match status" value="1"/>
</dbReference>
<dbReference type="PhylomeDB" id="B8M775"/>
<evidence type="ECO:0000256" key="1">
    <source>
        <dbReference type="ARBA" id="ARBA00022884"/>
    </source>
</evidence>
<feature type="region of interest" description="Disordered" evidence="3">
    <location>
        <begin position="985"/>
        <end position="1018"/>
    </location>
</feature>
<feature type="compositionally biased region" description="Polar residues" evidence="3">
    <location>
        <begin position="597"/>
        <end position="612"/>
    </location>
</feature>
<organism evidence="5 6">
    <name type="scientific">Talaromyces stipitatus (strain ATCC 10500 / CBS 375.48 / QM 6759 / NRRL 1006)</name>
    <name type="common">Penicillium stipitatum</name>
    <dbReference type="NCBI Taxonomy" id="441959"/>
    <lineage>
        <taxon>Eukaryota</taxon>
        <taxon>Fungi</taxon>
        <taxon>Dikarya</taxon>
        <taxon>Ascomycota</taxon>
        <taxon>Pezizomycotina</taxon>
        <taxon>Eurotiomycetes</taxon>
        <taxon>Eurotiomycetidae</taxon>
        <taxon>Eurotiales</taxon>
        <taxon>Trichocomaceae</taxon>
        <taxon>Talaromyces</taxon>
        <taxon>Talaromyces sect. Talaromyces</taxon>
    </lineage>
</organism>
<feature type="region of interest" description="Disordered" evidence="3">
    <location>
        <begin position="329"/>
        <end position="350"/>
    </location>
</feature>
<dbReference type="VEuPathDB" id="FungiDB:TSTA_035230"/>
<name>B8M775_TALSN</name>
<dbReference type="OrthoDB" id="193499at2759"/>
<dbReference type="GeneID" id="8107473"/>
<gene>
    <name evidence="5" type="ORF">TSTA_035230</name>
</gene>
<evidence type="ECO:0000256" key="2">
    <source>
        <dbReference type="PROSITE-ProRule" id="PRU00176"/>
    </source>
</evidence>
<dbReference type="HOGENOM" id="CLU_013857_0_0_1"/>
<dbReference type="InterPro" id="IPR035979">
    <property type="entry name" value="RBD_domain_sf"/>
</dbReference>
<keyword evidence="1 2" id="KW-0694">RNA-binding</keyword>